<sequence length="357" mass="40236">MASGLVSSLLCSASKLLDLLRIPPAASTPLRGGQYAVSADVRRLQRLLRRIQATLDDAGEREVRDSSVKLWIEELTDLARDEEDVLDDYRYELLRRQAQQTAAAVFADSASTSSSGKRTHDGDEDHGLCEQIVVFSTDRATPHLRTDDEDNSISERIREIRCRFEEVSRDRAALQLSPEDGERIIGRDSHWQSRATSHLLDESCVFGRIKEKEHIIKLAIAITESFTRQPCAYSELSAVHDALKQEIPEMKISDVKWAKENGVAYFQSIEHMSLDICPEKGPELILSPDNWLPPELRLLQFGFENSCGIPSFHGAISTLRKLEIRGCPKLVALMDLEELNLLHSFDYSRLSITLYAS</sequence>
<feature type="domain" description="Disease resistance N-terminal" evidence="8">
    <location>
        <begin position="34"/>
        <end position="102"/>
    </location>
</feature>
<reference evidence="9" key="2">
    <citation type="submission" date="2021-12" db="EMBL/GenBank/DDBJ databases">
        <title>Resequencing data analysis of finger millet.</title>
        <authorList>
            <person name="Hatakeyama M."/>
            <person name="Aluri S."/>
            <person name="Balachadran M.T."/>
            <person name="Sivarajan S.R."/>
            <person name="Poveda L."/>
            <person name="Shimizu-Inatsugi R."/>
            <person name="Schlapbach R."/>
            <person name="Sreeman S.M."/>
            <person name="Shimizu K.K."/>
        </authorList>
    </citation>
    <scope>NUCLEOTIDE SEQUENCE</scope>
</reference>
<evidence type="ECO:0000313" key="10">
    <source>
        <dbReference type="Proteomes" id="UP001054889"/>
    </source>
</evidence>
<comment type="caution">
    <text evidence="9">The sequence shown here is derived from an EMBL/GenBank/DDBJ whole genome shotgun (WGS) entry which is preliminary data.</text>
</comment>
<evidence type="ECO:0000256" key="1">
    <source>
        <dbReference type="ARBA" id="ARBA00008894"/>
    </source>
</evidence>
<evidence type="ECO:0000256" key="3">
    <source>
        <dbReference type="ARBA" id="ARBA00022737"/>
    </source>
</evidence>
<dbReference type="InterPro" id="IPR041118">
    <property type="entry name" value="Rx_N"/>
</dbReference>
<dbReference type="AlphaFoldDB" id="A0AAV5ETK7"/>
<feature type="coiled-coil region" evidence="6">
    <location>
        <begin position="41"/>
        <end position="92"/>
    </location>
</feature>
<keyword evidence="6" id="KW-0175">Coiled coil</keyword>
<dbReference type="GO" id="GO:0000166">
    <property type="term" value="F:nucleotide binding"/>
    <property type="evidence" value="ECO:0007669"/>
    <property type="project" value="UniProtKB-KW"/>
</dbReference>
<keyword evidence="2" id="KW-0433">Leucine-rich repeat</keyword>
<evidence type="ECO:0000313" key="9">
    <source>
        <dbReference type="EMBL" id="GJN25411.1"/>
    </source>
</evidence>
<feature type="region of interest" description="Disordered" evidence="7">
    <location>
        <begin position="105"/>
        <end position="124"/>
    </location>
</feature>
<evidence type="ECO:0000259" key="8">
    <source>
        <dbReference type="Pfam" id="PF18052"/>
    </source>
</evidence>
<evidence type="ECO:0000256" key="5">
    <source>
        <dbReference type="ARBA" id="ARBA00022821"/>
    </source>
</evidence>
<dbReference type="Pfam" id="PF18052">
    <property type="entry name" value="Rx_N"/>
    <property type="match status" value="1"/>
</dbReference>
<keyword evidence="10" id="KW-1185">Reference proteome</keyword>
<gene>
    <name evidence="9" type="primary">gb13234</name>
    <name evidence="9" type="ORF">PR202_gb13234</name>
</gene>
<accession>A0AAV5ETK7</accession>
<keyword evidence="5" id="KW-0611">Plant defense</keyword>
<dbReference type="Gene3D" id="1.20.5.4130">
    <property type="match status" value="1"/>
</dbReference>
<feature type="compositionally biased region" description="Low complexity" evidence="7">
    <location>
        <begin position="105"/>
        <end position="115"/>
    </location>
</feature>
<comment type="similarity">
    <text evidence="1">Belongs to the disease resistance NB-LRR family.</text>
</comment>
<evidence type="ECO:0000256" key="7">
    <source>
        <dbReference type="SAM" id="MobiDB-lite"/>
    </source>
</evidence>
<organism evidence="9 10">
    <name type="scientific">Eleusine coracana subsp. coracana</name>
    <dbReference type="NCBI Taxonomy" id="191504"/>
    <lineage>
        <taxon>Eukaryota</taxon>
        <taxon>Viridiplantae</taxon>
        <taxon>Streptophyta</taxon>
        <taxon>Embryophyta</taxon>
        <taxon>Tracheophyta</taxon>
        <taxon>Spermatophyta</taxon>
        <taxon>Magnoliopsida</taxon>
        <taxon>Liliopsida</taxon>
        <taxon>Poales</taxon>
        <taxon>Poaceae</taxon>
        <taxon>PACMAD clade</taxon>
        <taxon>Chloridoideae</taxon>
        <taxon>Cynodonteae</taxon>
        <taxon>Eleusininae</taxon>
        <taxon>Eleusine</taxon>
    </lineage>
</organism>
<evidence type="ECO:0000256" key="2">
    <source>
        <dbReference type="ARBA" id="ARBA00022614"/>
    </source>
</evidence>
<proteinExistence type="inferred from homology"/>
<evidence type="ECO:0000256" key="4">
    <source>
        <dbReference type="ARBA" id="ARBA00022741"/>
    </source>
</evidence>
<dbReference type="EMBL" id="BQKI01000078">
    <property type="protein sequence ID" value="GJN25411.1"/>
    <property type="molecule type" value="Genomic_DNA"/>
</dbReference>
<keyword evidence="4" id="KW-0547">Nucleotide-binding</keyword>
<dbReference type="PANTHER" id="PTHR33377:SF113">
    <property type="entry name" value="AAA+ ATPASE DOMAIN-CONTAINING PROTEIN"/>
    <property type="match status" value="1"/>
</dbReference>
<protein>
    <recommendedName>
        <fullName evidence="8">Disease resistance N-terminal domain-containing protein</fullName>
    </recommendedName>
</protein>
<reference evidence="9" key="1">
    <citation type="journal article" date="2018" name="DNA Res.">
        <title>Multiple hybrid de novo genome assembly of finger millet, an orphan allotetraploid crop.</title>
        <authorList>
            <person name="Hatakeyama M."/>
            <person name="Aluri S."/>
            <person name="Balachadran M.T."/>
            <person name="Sivarajan S.R."/>
            <person name="Patrignani A."/>
            <person name="Gruter S."/>
            <person name="Poveda L."/>
            <person name="Shimizu-Inatsugi R."/>
            <person name="Baeten J."/>
            <person name="Francoijs K.J."/>
            <person name="Nataraja K.N."/>
            <person name="Reddy Y.A.N."/>
            <person name="Phadnis S."/>
            <person name="Ravikumar R.L."/>
            <person name="Schlapbach R."/>
            <person name="Sreeman S.M."/>
            <person name="Shimizu K.K."/>
        </authorList>
    </citation>
    <scope>NUCLEOTIDE SEQUENCE</scope>
</reference>
<name>A0AAV5ETK7_ELECO</name>
<dbReference type="Proteomes" id="UP001054889">
    <property type="component" value="Unassembled WGS sequence"/>
</dbReference>
<keyword evidence="3" id="KW-0677">Repeat</keyword>
<evidence type="ECO:0000256" key="6">
    <source>
        <dbReference type="SAM" id="Coils"/>
    </source>
</evidence>
<dbReference type="GO" id="GO:0006952">
    <property type="term" value="P:defense response"/>
    <property type="evidence" value="ECO:0007669"/>
    <property type="project" value="UniProtKB-KW"/>
</dbReference>
<dbReference type="PANTHER" id="PTHR33377">
    <property type="entry name" value="OS10G0134700 PROTEIN-RELATED"/>
    <property type="match status" value="1"/>
</dbReference>